<reference evidence="2 3" key="1">
    <citation type="submission" date="2018-06" db="EMBL/GenBank/DDBJ databases">
        <title>Comparative genomics reveals the genomic features of Rhizophagus irregularis, R. cerebriforme, R. diaphanum and Gigaspora rosea, and their symbiotic lifestyle signature.</title>
        <authorList>
            <person name="Morin E."/>
            <person name="San Clemente H."/>
            <person name="Chen E.C.H."/>
            <person name="De La Providencia I."/>
            <person name="Hainaut M."/>
            <person name="Kuo A."/>
            <person name="Kohler A."/>
            <person name="Murat C."/>
            <person name="Tang N."/>
            <person name="Roy S."/>
            <person name="Loubradou J."/>
            <person name="Henrissat B."/>
            <person name="Grigoriev I.V."/>
            <person name="Corradi N."/>
            <person name="Roux C."/>
            <person name="Martin F.M."/>
        </authorList>
    </citation>
    <scope>NUCLEOTIDE SEQUENCE [LARGE SCALE GENOMIC DNA]</scope>
    <source>
        <strain evidence="2 3">DAOM 227022</strain>
    </source>
</reference>
<keyword evidence="3" id="KW-1185">Reference proteome</keyword>
<feature type="region of interest" description="Disordered" evidence="1">
    <location>
        <begin position="59"/>
        <end position="99"/>
    </location>
</feature>
<dbReference type="EMBL" id="QKYT01000358">
    <property type="protein sequence ID" value="RIA86523.1"/>
    <property type="molecule type" value="Genomic_DNA"/>
</dbReference>
<gene>
    <name evidence="2" type="ORF">C1645_829124</name>
</gene>
<dbReference type="Proteomes" id="UP000265703">
    <property type="component" value="Unassembled WGS sequence"/>
</dbReference>
<feature type="region of interest" description="Disordered" evidence="1">
    <location>
        <begin position="1"/>
        <end position="20"/>
    </location>
</feature>
<protein>
    <submittedName>
        <fullName evidence="2">Uncharacterized protein</fullName>
    </submittedName>
</protein>
<organism evidence="2 3">
    <name type="scientific">Glomus cerebriforme</name>
    <dbReference type="NCBI Taxonomy" id="658196"/>
    <lineage>
        <taxon>Eukaryota</taxon>
        <taxon>Fungi</taxon>
        <taxon>Fungi incertae sedis</taxon>
        <taxon>Mucoromycota</taxon>
        <taxon>Glomeromycotina</taxon>
        <taxon>Glomeromycetes</taxon>
        <taxon>Glomerales</taxon>
        <taxon>Glomeraceae</taxon>
        <taxon>Glomus</taxon>
    </lineage>
</organism>
<accession>A0A397SK76</accession>
<dbReference type="AlphaFoldDB" id="A0A397SK76"/>
<proteinExistence type="predicted"/>
<name>A0A397SK76_9GLOM</name>
<evidence type="ECO:0000313" key="3">
    <source>
        <dbReference type="Proteomes" id="UP000265703"/>
    </source>
</evidence>
<sequence length="223" mass="25343">MQLPQPRRNQPVETDQQKGYGLTVQGFYEKNIKKKDGYISTLDDIGLWLDSKLSVNNNASSANNNASSEKEPPYYGSGAGNQQQPSQQPNGPLQQIPQRLPPLQDLTNQQIYSALQFIFAELQRLRTEVQGLRTEVLIAFRATNIATVHRSYNAHIFNDAQRICKIPNIQNLYPDDFPNNVRELRALDDGRIDTLLQFYDLPTTGTLVSKHQRFGLYIGLRLL</sequence>
<evidence type="ECO:0000313" key="2">
    <source>
        <dbReference type="EMBL" id="RIA86523.1"/>
    </source>
</evidence>
<comment type="caution">
    <text evidence="2">The sequence shown here is derived from an EMBL/GenBank/DDBJ whole genome shotgun (WGS) entry which is preliminary data.</text>
</comment>
<feature type="compositionally biased region" description="Low complexity" evidence="1">
    <location>
        <begin position="80"/>
        <end position="99"/>
    </location>
</feature>
<evidence type="ECO:0000256" key="1">
    <source>
        <dbReference type="SAM" id="MobiDB-lite"/>
    </source>
</evidence>
<dbReference type="STRING" id="658196.A0A397SK76"/>